<accession>A0A1F8E935</accession>
<proteinExistence type="inferred from homology"/>
<evidence type="ECO:0000256" key="3">
    <source>
        <dbReference type="ARBA" id="ARBA00023274"/>
    </source>
</evidence>
<comment type="caution">
    <text evidence="5">The sequence shown here is derived from an EMBL/GenBank/DDBJ whole genome shotgun (WGS) entry which is preliminary data.</text>
</comment>
<reference evidence="5 6" key="1">
    <citation type="journal article" date="2016" name="Nat. Commun.">
        <title>Thousands of microbial genomes shed light on interconnected biogeochemical processes in an aquifer system.</title>
        <authorList>
            <person name="Anantharaman K."/>
            <person name="Brown C.T."/>
            <person name="Hug L.A."/>
            <person name="Sharon I."/>
            <person name="Castelle C.J."/>
            <person name="Probst A.J."/>
            <person name="Thomas B.C."/>
            <person name="Singh A."/>
            <person name="Wilkins M.J."/>
            <person name="Karaoz U."/>
            <person name="Brodie E.L."/>
            <person name="Williams K.H."/>
            <person name="Hubbard S.S."/>
            <person name="Banfield J.F."/>
        </authorList>
    </citation>
    <scope>NUCLEOTIDE SEQUENCE [LARGE SCALE GENOMIC DNA]</scope>
</reference>
<dbReference type="InterPro" id="IPR013025">
    <property type="entry name" value="Ribosomal_uL23-like"/>
</dbReference>
<evidence type="ECO:0000256" key="1">
    <source>
        <dbReference type="ARBA" id="ARBA00006700"/>
    </source>
</evidence>
<dbReference type="Gene3D" id="3.30.70.330">
    <property type="match status" value="1"/>
</dbReference>
<dbReference type="GO" id="GO:0005840">
    <property type="term" value="C:ribosome"/>
    <property type="evidence" value="ECO:0007669"/>
    <property type="project" value="UniProtKB-KW"/>
</dbReference>
<dbReference type="AlphaFoldDB" id="A0A1F8E935"/>
<dbReference type="Proteomes" id="UP000177594">
    <property type="component" value="Unassembled WGS sequence"/>
</dbReference>
<evidence type="ECO:0000256" key="2">
    <source>
        <dbReference type="ARBA" id="ARBA00022980"/>
    </source>
</evidence>
<dbReference type="InterPro" id="IPR012677">
    <property type="entry name" value="Nucleotide-bd_a/b_plait_sf"/>
</dbReference>
<keyword evidence="2 4" id="KW-0689">Ribosomal protein</keyword>
<protein>
    <recommendedName>
        <fullName evidence="4">Large ribosomal subunit protein uL23</fullName>
    </recommendedName>
</protein>
<comment type="subunit">
    <text evidence="4">Part of the 50S ribosomal subunit. Contacts protein L29, and trigger factor when it is bound to the ribosome.</text>
</comment>
<dbReference type="GO" id="GO:0019843">
    <property type="term" value="F:rRNA binding"/>
    <property type="evidence" value="ECO:0007669"/>
    <property type="project" value="UniProtKB-UniRule"/>
</dbReference>
<dbReference type="GO" id="GO:0003735">
    <property type="term" value="F:structural constituent of ribosome"/>
    <property type="evidence" value="ECO:0007669"/>
    <property type="project" value="InterPro"/>
</dbReference>
<gene>
    <name evidence="4" type="primary">rplW</name>
    <name evidence="5" type="ORF">A2817_00830</name>
</gene>
<name>A0A1F8E935_9BACT</name>
<sequence>MTGQGSVSFSGTGSSGVHKVLKGFYVSEKASMGNGTGQYMFKVFQNANKSEVKKEVSKLFNVQVKKVKILNMPEKRRDFGKHPGAKPGFKKAIVVLKEGFTIGQAKP</sequence>
<keyword evidence="4" id="KW-0694">RNA-binding</keyword>
<dbReference type="GO" id="GO:0006412">
    <property type="term" value="P:translation"/>
    <property type="evidence" value="ECO:0007669"/>
    <property type="project" value="UniProtKB-UniRule"/>
</dbReference>
<comment type="function">
    <text evidence="4">One of the early assembly proteins it binds 23S rRNA. One of the proteins that surrounds the polypeptide exit tunnel on the outside of the ribosome. Forms the main docking site for trigger factor binding to the ribosome.</text>
</comment>
<dbReference type="SUPFAM" id="SSF54189">
    <property type="entry name" value="Ribosomal proteins S24e, L23 and L15e"/>
    <property type="match status" value="1"/>
</dbReference>
<dbReference type="EMBL" id="MGIZ01000055">
    <property type="protein sequence ID" value="OGM97302.1"/>
    <property type="molecule type" value="Genomic_DNA"/>
</dbReference>
<evidence type="ECO:0000313" key="6">
    <source>
        <dbReference type="Proteomes" id="UP000177594"/>
    </source>
</evidence>
<dbReference type="GO" id="GO:1990904">
    <property type="term" value="C:ribonucleoprotein complex"/>
    <property type="evidence" value="ECO:0007669"/>
    <property type="project" value="UniProtKB-KW"/>
</dbReference>
<dbReference type="Pfam" id="PF00276">
    <property type="entry name" value="Ribosomal_L23"/>
    <property type="match status" value="1"/>
</dbReference>
<evidence type="ECO:0000313" key="5">
    <source>
        <dbReference type="EMBL" id="OGM97302.1"/>
    </source>
</evidence>
<organism evidence="5 6">
    <name type="scientific">Candidatus Yanofskybacteria bacterium RIFCSPHIGHO2_01_FULL_39_8b</name>
    <dbReference type="NCBI Taxonomy" id="1802659"/>
    <lineage>
        <taxon>Bacteria</taxon>
        <taxon>Candidatus Yanofskyibacteriota</taxon>
    </lineage>
</organism>
<evidence type="ECO:0000256" key="4">
    <source>
        <dbReference type="HAMAP-Rule" id="MF_01369"/>
    </source>
</evidence>
<keyword evidence="3 4" id="KW-0687">Ribonucleoprotein</keyword>
<dbReference type="HAMAP" id="MF_01369_B">
    <property type="entry name" value="Ribosomal_uL23_B"/>
    <property type="match status" value="1"/>
</dbReference>
<keyword evidence="4" id="KW-0699">rRNA-binding</keyword>
<dbReference type="InterPro" id="IPR012678">
    <property type="entry name" value="Ribosomal_uL23/eL15/eS24_sf"/>
</dbReference>
<comment type="similarity">
    <text evidence="1 4">Belongs to the universal ribosomal protein uL23 family.</text>
</comment>